<dbReference type="EMBL" id="JBHTJV010000026">
    <property type="protein sequence ID" value="MFD0917904.1"/>
    <property type="molecule type" value="Genomic_DNA"/>
</dbReference>
<protein>
    <recommendedName>
        <fullName evidence="2">Protein-L-isoaspartate O-methyltransferase</fullName>
    </recommendedName>
    <alternativeName>
        <fullName evidence="3">Protein L-isoaspartyl methyltransferase</fullName>
    </alternativeName>
</protein>
<sequence length="218" mass="23852">MTAVQSEDNAGLMGFLMRLRAWAITDAALLKRVESVPHDRFVPVEHFGLAWSDSLLPLPCGQTMYSPDLMVRMLVALDVDPSHSVLEIGTGSGYLTGLLARSARKVKTLDRYKTLLNLAKQRLQALEISNVTFEQCDGRNGGRDDGLYDRIIADSSYDGPPRGLLDQLAAGGVVITAIGNSGEEQMLVRLTKIGSRFEREDLFPVRFTALEEGAALSL</sequence>
<gene>
    <name evidence="4" type="ORF">ACFQ14_15975</name>
</gene>
<proteinExistence type="inferred from homology"/>
<organism evidence="4 5">
    <name type="scientific">Pseudahrensia aquimaris</name>
    <dbReference type="NCBI Taxonomy" id="744461"/>
    <lineage>
        <taxon>Bacteria</taxon>
        <taxon>Pseudomonadati</taxon>
        <taxon>Pseudomonadota</taxon>
        <taxon>Alphaproteobacteria</taxon>
        <taxon>Hyphomicrobiales</taxon>
        <taxon>Ahrensiaceae</taxon>
        <taxon>Pseudahrensia</taxon>
    </lineage>
</organism>
<dbReference type="InterPro" id="IPR000682">
    <property type="entry name" value="PCMT"/>
</dbReference>
<evidence type="ECO:0000256" key="3">
    <source>
        <dbReference type="ARBA" id="ARBA00030757"/>
    </source>
</evidence>
<dbReference type="SUPFAM" id="SSF53335">
    <property type="entry name" value="S-adenosyl-L-methionine-dependent methyltransferases"/>
    <property type="match status" value="1"/>
</dbReference>
<evidence type="ECO:0000313" key="5">
    <source>
        <dbReference type="Proteomes" id="UP001597101"/>
    </source>
</evidence>
<dbReference type="Proteomes" id="UP001597101">
    <property type="component" value="Unassembled WGS sequence"/>
</dbReference>
<keyword evidence="5" id="KW-1185">Reference proteome</keyword>
<dbReference type="PANTHER" id="PTHR11579:SF18">
    <property type="entry name" value="PROTEIN-L-ISOASPARTATE O-METHYLTRANSFERASE"/>
    <property type="match status" value="1"/>
</dbReference>
<dbReference type="CDD" id="cd02440">
    <property type="entry name" value="AdoMet_MTases"/>
    <property type="match status" value="1"/>
</dbReference>
<dbReference type="Gene3D" id="3.40.50.150">
    <property type="entry name" value="Vaccinia Virus protein VP39"/>
    <property type="match status" value="1"/>
</dbReference>
<dbReference type="GO" id="GO:0032259">
    <property type="term" value="P:methylation"/>
    <property type="evidence" value="ECO:0007669"/>
    <property type="project" value="UniProtKB-KW"/>
</dbReference>
<dbReference type="GO" id="GO:0008168">
    <property type="term" value="F:methyltransferase activity"/>
    <property type="evidence" value="ECO:0007669"/>
    <property type="project" value="UniProtKB-KW"/>
</dbReference>
<keyword evidence="4" id="KW-0808">Transferase</keyword>
<comment type="similarity">
    <text evidence="1">Belongs to the methyltransferase superfamily. L-isoaspartyl/D-aspartyl protein methyltransferase family.</text>
</comment>
<evidence type="ECO:0000256" key="1">
    <source>
        <dbReference type="ARBA" id="ARBA00005369"/>
    </source>
</evidence>
<dbReference type="RefSeq" id="WP_377213760.1">
    <property type="nucleotide sequence ID" value="NZ_JBHTJV010000026.1"/>
</dbReference>
<name>A0ABW3FHE9_9HYPH</name>
<keyword evidence="4" id="KW-0489">Methyltransferase</keyword>
<evidence type="ECO:0000313" key="4">
    <source>
        <dbReference type="EMBL" id="MFD0917904.1"/>
    </source>
</evidence>
<reference evidence="5" key="1">
    <citation type="journal article" date="2019" name="Int. J. Syst. Evol. Microbiol.">
        <title>The Global Catalogue of Microorganisms (GCM) 10K type strain sequencing project: providing services to taxonomists for standard genome sequencing and annotation.</title>
        <authorList>
            <consortium name="The Broad Institute Genomics Platform"/>
            <consortium name="The Broad Institute Genome Sequencing Center for Infectious Disease"/>
            <person name="Wu L."/>
            <person name="Ma J."/>
        </authorList>
    </citation>
    <scope>NUCLEOTIDE SEQUENCE [LARGE SCALE GENOMIC DNA]</scope>
    <source>
        <strain evidence="5">CCUG 60023</strain>
    </source>
</reference>
<dbReference type="Pfam" id="PF01135">
    <property type="entry name" value="PCMT"/>
    <property type="match status" value="1"/>
</dbReference>
<comment type="caution">
    <text evidence="4">The sequence shown here is derived from an EMBL/GenBank/DDBJ whole genome shotgun (WGS) entry which is preliminary data.</text>
</comment>
<dbReference type="InterPro" id="IPR029063">
    <property type="entry name" value="SAM-dependent_MTases_sf"/>
</dbReference>
<dbReference type="PANTHER" id="PTHR11579">
    <property type="entry name" value="PROTEIN-L-ISOASPARTATE O-METHYLTRANSFERASE"/>
    <property type="match status" value="1"/>
</dbReference>
<evidence type="ECO:0000256" key="2">
    <source>
        <dbReference type="ARBA" id="ARBA00013346"/>
    </source>
</evidence>
<accession>A0ABW3FHE9</accession>